<evidence type="ECO:0008006" key="3">
    <source>
        <dbReference type="Google" id="ProtNLM"/>
    </source>
</evidence>
<proteinExistence type="predicted"/>
<reference evidence="1 2" key="1">
    <citation type="submission" date="2017-07" db="EMBL/GenBank/DDBJ databases">
        <title>Draft sequence of Rhodococcus enclensis 23b-28.</title>
        <authorList>
            <person name="Besaury L."/>
            <person name="Sancelme M."/>
            <person name="Amato P."/>
            <person name="Lallement A."/>
            <person name="Delort A.-M."/>
        </authorList>
    </citation>
    <scope>NUCLEOTIDE SEQUENCE [LARGE SCALE GENOMIC DNA]</scope>
    <source>
        <strain evidence="1 2">23b-28</strain>
    </source>
</reference>
<dbReference type="RefSeq" id="WP_099698883.1">
    <property type="nucleotide sequence ID" value="NZ_NOVD01000062.1"/>
</dbReference>
<accession>A0A2A5J0A0</accession>
<dbReference type="EMBL" id="NOVD01000062">
    <property type="protein sequence ID" value="PCK22792.1"/>
    <property type="molecule type" value="Genomic_DNA"/>
</dbReference>
<dbReference type="Proteomes" id="UP000230886">
    <property type="component" value="Unassembled WGS sequence"/>
</dbReference>
<organism evidence="1 2">
    <name type="scientific">Rhodococcus qingshengii</name>
    <dbReference type="NCBI Taxonomy" id="334542"/>
    <lineage>
        <taxon>Bacteria</taxon>
        <taxon>Bacillati</taxon>
        <taxon>Actinomycetota</taxon>
        <taxon>Actinomycetes</taxon>
        <taxon>Mycobacteriales</taxon>
        <taxon>Nocardiaceae</taxon>
        <taxon>Rhodococcus</taxon>
        <taxon>Rhodococcus erythropolis group</taxon>
    </lineage>
</organism>
<evidence type="ECO:0000313" key="2">
    <source>
        <dbReference type="Proteomes" id="UP000230886"/>
    </source>
</evidence>
<protein>
    <recommendedName>
        <fullName evidence="3">Holin</fullName>
    </recommendedName>
</protein>
<name>A0A2A5J0A0_RHOSG</name>
<dbReference type="AlphaFoldDB" id="A0A2A5J0A0"/>
<evidence type="ECO:0000313" key="1">
    <source>
        <dbReference type="EMBL" id="PCK22792.1"/>
    </source>
</evidence>
<sequence>MTNPNPDLIGDLLRAKLAEQPLFKRYANTVTSAVGLLVALVWTLVSVGVDLPSEVTTGVLILVSAFTTVGIKLTPNGVTEKQVEEIEEYVGRHRSDG</sequence>
<comment type="caution">
    <text evidence="1">The sequence shown here is derived from an EMBL/GenBank/DDBJ whole genome shotgun (WGS) entry which is preliminary data.</text>
</comment>
<gene>
    <name evidence="1" type="ORF">CHR55_31530</name>
</gene>